<dbReference type="Gene3D" id="3.40.50.1980">
    <property type="entry name" value="Nitrogenase molybdenum iron protein domain"/>
    <property type="match status" value="2"/>
</dbReference>
<dbReference type="PROSITE" id="PS50983">
    <property type="entry name" value="FE_B12_PBP"/>
    <property type="match status" value="1"/>
</dbReference>
<dbReference type="Proteomes" id="UP000183561">
    <property type="component" value="Unassembled WGS sequence"/>
</dbReference>
<reference evidence="4" key="1">
    <citation type="submission" date="2016-10" db="EMBL/GenBank/DDBJ databases">
        <authorList>
            <person name="Varghese N."/>
            <person name="Submissions S."/>
        </authorList>
    </citation>
    <scope>NUCLEOTIDE SEQUENCE [LARGE SCALE GENOMIC DNA]</scope>
    <source>
        <strain evidence="4">DSM 44498</strain>
    </source>
</reference>
<organism evidence="3 4">
    <name type="scientific">Rhodococcus koreensis</name>
    <dbReference type="NCBI Taxonomy" id="99653"/>
    <lineage>
        <taxon>Bacteria</taxon>
        <taxon>Bacillati</taxon>
        <taxon>Actinomycetota</taxon>
        <taxon>Actinomycetes</taxon>
        <taxon>Mycobacteriales</taxon>
        <taxon>Nocardiaceae</taxon>
        <taxon>Rhodococcus</taxon>
    </lineage>
</organism>
<proteinExistence type="inferred from homology"/>
<protein>
    <submittedName>
        <fullName evidence="3">Iron complex transport system substrate-binding protein</fullName>
    </submittedName>
</protein>
<dbReference type="Pfam" id="PF01497">
    <property type="entry name" value="Peripla_BP_2"/>
    <property type="match status" value="1"/>
</dbReference>
<dbReference type="PANTHER" id="PTHR30535">
    <property type="entry name" value="VITAMIN B12-BINDING PROTEIN"/>
    <property type="match status" value="1"/>
</dbReference>
<dbReference type="PANTHER" id="PTHR30535:SF7">
    <property type="entry name" value="IRON(III) DICITRATE-BINDING PROTEIN"/>
    <property type="match status" value="1"/>
</dbReference>
<keyword evidence="4" id="KW-1185">Reference proteome</keyword>
<dbReference type="EMBL" id="FNSV01000005">
    <property type="protein sequence ID" value="SEC03952.1"/>
    <property type="molecule type" value="Genomic_DNA"/>
</dbReference>
<evidence type="ECO:0000313" key="4">
    <source>
        <dbReference type="Proteomes" id="UP000183561"/>
    </source>
</evidence>
<dbReference type="AlphaFoldDB" id="A0A1H4PAD3"/>
<dbReference type="InterPro" id="IPR002491">
    <property type="entry name" value="ABC_transptr_periplasmic_BD"/>
</dbReference>
<gene>
    <name evidence="3" type="ORF">SAMN04490239_2639</name>
</gene>
<evidence type="ECO:0000313" key="3">
    <source>
        <dbReference type="EMBL" id="SEC03952.1"/>
    </source>
</evidence>
<evidence type="ECO:0000256" key="1">
    <source>
        <dbReference type="ARBA" id="ARBA00008814"/>
    </source>
</evidence>
<evidence type="ECO:0000259" key="2">
    <source>
        <dbReference type="PROSITE" id="PS50983"/>
    </source>
</evidence>
<name>A0A1H4PAD3_9NOCA</name>
<accession>A0A1H4PAD3</accession>
<dbReference type="InterPro" id="IPR050902">
    <property type="entry name" value="ABC_Transporter_SBP"/>
</dbReference>
<sequence>MASPITRRVVCDILFVVVYEAESRRRACTWASAGFSFVALSRNEVYMHCQLFRSSALVTLAVAALVVAGCSRGESVGQTASAESFAEPVSVTNCARTETFDAPPQRIVSMNDHVTEVLIEMGAGDRIVGTGYGDATPLPEFADAFAKIPKLAKEYPTREQILDLDPDLVVGGMRSAFDEKEGRSRESLGEQGIPTFLFSEYCGQGFPDIGLLRSDYTQLGEILGVPDEAVAVSDRVTSGLQAVRDEIAGTAPVPTFFYDSGEDVPLTIGGVGVGHLIADHAGAANLFAEGEKPYSKSTWEIIGERAPEAIVVLDYGTTSAQAKIDFLKSHPIMSTTPAVKAGRFVVVPLDDFFESPRLVRSVETIARALHPDAVGAR</sequence>
<comment type="similarity">
    <text evidence="1">Belongs to the bacterial solute-binding protein 8 family.</text>
</comment>
<feature type="domain" description="Fe/B12 periplasmic-binding" evidence="2">
    <location>
        <begin position="106"/>
        <end position="373"/>
    </location>
</feature>
<dbReference type="SUPFAM" id="SSF53807">
    <property type="entry name" value="Helical backbone' metal receptor"/>
    <property type="match status" value="1"/>
</dbReference>